<keyword evidence="2" id="KW-1185">Reference proteome</keyword>
<evidence type="ECO:0000313" key="2">
    <source>
        <dbReference type="Proteomes" id="UP001519349"/>
    </source>
</evidence>
<reference evidence="1 2" key="1">
    <citation type="submission" date="2018-05" db="EMBL/GenBank/DDBJ databases">
        <title>Draft genome sequence of Streptococcus panodentis CCUG 70867T.</title>
        <authorList>
            <person name="Salva-Serra F."/>
            <person name="Mendez V."/>
            <person name="Jaen-Luchoro D."/>
            <person name="Gonzales-Siles L."/>
            <person name="Karlsson R."/>
            <person name="Engstrom-Jakobsson H."/>
            <person name="Busquets A."/>
            <person name="Gomila M."/>
            <person name="Pineiro-Iglesias B."/>
            <person name="Bennasar-Figueras A."/>
            <person name="Seeger M."/>
            <person name="Moore E."/>
        </authorList>
    </citation>
    <scope>NUCLEOTIDE SEQUENCE [LARGE SCALE GENOMIC DNA]</scope>
    <source>
        <strain evidence="1 2">CCUG 70867</strain>
    </source>
</reference>
<proteinExistence type="predicted"/>
<name>A0ABS5AUM1_9STRE</name>
<dbReference type="Proteomes" id="UP001519349">
    <property type="component" value="Unassembled WGS sequence"/>
</dbReference>
<evidence type="ECO:0000313" key="1">
    <source>
        <dbReference type="EMBL" id="MBP2620270.1"/>
    </source>
</evidence>
<sequence length="64" mass="7271">MGFFLCLEKLIFLKIKVETESFCPASMKLHCFLLSSLIFIEQDCHCSSFLKVSFEGEKMTVGGK</sequence>
<accession>A0ABS5AUM1</accession>
<organism evidence="1 2">
    <name type="scientific">Streptococcus panodentis</name>
    <dbReference type="NCBI Taxonomy" id="1581472"/>
    <lineage>
        <taxon>Bacteria</taxon>
        <taxon>Bacillati</taxon>
        <taxon>Bacillota</taxon>
        <taxon>Bacilli</taxon>
        <taxon>Lactobacillales</taxon>
        <taxon>Streptococcaceae</taxon>
        <taxon>Streptococcus</taxon>
    </lineage>
</organism>
<protein>
    <submittedName>
        <fullName evidence="1">Uncharacterized protein</fullName>
    </submittedName>
</protein>
<dbReference type="EMBL" id="QFAY01000004">
    <property type="protein sequence ID" value="MBP2620270.1"/>
    <property type="molecule type" value="Genomic_DNA"/>
</dbReference>
<comment type="caution">
    <text evidence="1">The sequence shown here is derived from an EMBL/GenBank/DDBJ whole genome shotgun (WGS) entry which is preliminary data.</text>
</comment>
<gene>
    <name evidence="1" type="ORF">DHL47_02775</name>
</gene>